<evidence type="ECO:0000313" key="1">
    <source>
        <dbReference type="EMBL" id="AUG28636.1"/>
    </source>
</evidence>
<dbReference type="RefSeq" id="WP_060959376.1">
    <property type="nucleotide sequence ID" value="NZ_CP025299.1"/>
</dbReference>
<dbReference type="KEGG" id="mhos:CXR34_03605"/>
<proteinExistence type="predicted"/>
<accession>A0A134DIC4</accession>
<dbReference type="EMBL" id="CP025299">
    <property type="protein sequence ID" value="AUG28636.1"/>
    <property type="molecule type" value="Genomic_DNA"/>
</dbReference>
<evidence type="ECO:0000313" key="2">
    <source>
        <dbReference type="Proteomes" id="UP000233276"/>
    </source>
</evidence>
<sequence>MVDDRDGRPEGASGPQGATQDEPALAMHDATEGERLDGLVAQLRADVLGENVATVEKAVRGRIAETGLTVDEDVVARLIAELSAADTAG</sequence>
<organism evidence="1 2">
    <name type="scientific">Microbacterium hominis</name>
    <dbReference type="NCBI Taxonomy" id="162426"/>
    <lineage>
        <taxon>Bacteria</taxon>
        <taxon>Bacillati</taxon>
        <taxon>Actinomycetota</taxon>
        <taxon>Actinomycetes</taxon>
        <taxon>Micrococcales</taxon>
        <taxon>Microbacteriaceae</taxon>
        <taxon>Microbacterium</taxon>
    </lineage>
</organism>
<dbReference type="AlphaFoldDB" id="A0A134DIC4"/>
<gene>
    <name evidence="1" type="ORF">CXR34_03605</name>
</gene>
<reference evidence="1 2" key="1">
    <citation type="submission" date="2017-12" db="EMBL/GenBank/DDBJ databases">
        <title>Isolation and characterization of estrogens degradatiion strain Microbacterium hominis SJTG1.</title>
        <authorList>
            <person name="Xiong W."/>
            <person name="Yin C."/>
            <person name="Zheng D."/>
            <person name="Liang R."/>
        </authorList>
    </citation>
    <scope>NUCLEOTIDE SEQUENCE [LARGE SCALE GENOMIC DNA]</scope>
    <source>
        <strain evidence="1 2">SJTG1</strain>
    </source>
</reference>
<dbReference type="OrthoDB" id="5082764at2"/>
<dbReference type="Proteomes" id="UP000233276">
    <property type="component" value="Chromosome"/>
</dbReference>
<protein>
    <submittedName>
        <fullName evidence="1">Uncharacterized protein</fullName>
    </submittedName>
</protein>
<name>A0A134DIC4_9MICO</name>